<dbReference type="EMBL" id="MU266787">
    <property type="protein sequence ID" value="KAH7918433.1"/>
    <property type="molecule type" value="Genomic_DNA"/>
</dbReference>
<protein>
    <submittedName>
        <fullName evidence="1">Uncharacterized protein</fullName>
    </submittedName>
</protein>
<organism evidence="1 2">
    <name type="scientific">Leucogyrophana mollusca</name>
    <dbReference type="NCBI Taxonomy" id="85980"/>
    <lineage>
        <taxon>Eukaryota</taxon>
        <taxon>Fungi</taxon>
        <taxon>Dikarya</taxon>
        <taxon>Basidiomycota</taxon>
        <taxon>Agaricomycotina</taxon>
        <taxon>Agaricomycetes</taxon>
        <taxon>Agaricomycetidae</taxon>
        <taxon>Boletales</taxon>
        <taxon>Boletales incertae sedis</taxon>
        <taxon>Leucogyrophana</taxon>
    </lineage>
</organism>
<reference evidence="1" key="1">
    <citation type="journal article" date="2021" name="New Phytol.">
        <title>Evolutionary innovations through gain and loss of genes in the ectomycorrhizal Boletales.</title>
        <authorList>
            <person name="Wu G."/>
            <person name="Miyauchi S."/>
            <person name="Morin E."/>
            <person name="Kuo A."/>
            <person name="Drula E."/>
            <person name="Varga T."/>
            <person name="Kohler A."/>
            <person name="Feng B."/>
            <person name="Cao Y."/>
            <person name="Lipzen A."/>
            <person name="Daum C."/>
            <person name="Hundley H."/>
            <person name="Pangilinan J."/>
            <person name="Johnson J."/>
            <person name="Barry K."/>
            <person name="LaButti K."/>
            <person name="Ng V."/>
            <person name="Ahrendt S."/>
            <person name="Min B."/>
            <person name="Choi I.G."/>
            <person name="Park H."/>
            <person name="Plett J.M."/>
            <person name="Magnuson J."/>
            <person name="Spatafora J.W."/>
            <person name="Nagy L.G."/>
            <person name="Henrissat B."/>
            <person name="Grigoriev I.V."/>
            <person name="Yang Z.L."/>
            <person name="Xu J."/>
            <person name="Martin F.M."/>
        </authorList>
    </citation>
    <scope>NUCLEOTIDE SEQUENCE</scope>
    <source>
        <strain evidence="1">KUC20120723A-06</strain>
    </source>
</reference>
<comment type="caution">
    <text evidence="1">The sequence shown here is derived from an EMBL/GenBank/DDBJ whole genome shotgun (WGS) entry which is preliminary data.</text>
</comment>
<dbReference type="Proteomes" id="UP000790709">
    <property type="component" value="Unassembled WGS sequence"/>
</dbReference>
<accession>A0ACB8B0R5</accession>
<evidence type="ECO:0000313" key="1">
    <source>
        <dbReference type="EMBL" id="KAH7918433.1"/>
    </source>
</evidence>
<proteinExistence type="predicted"/>
<keyword evidence="2" id="KW-1185">Reference proteome</keyword>
<name>A0ACB8B0R5_9AGAM</name>
<sequence>MPYHSRRSDFVHDLDLALLDVARAQHDLLVMLYLSPISPLSPISSLHSDGSQSSWDTLDIFLGINTELEHNMEEIVALRDEVEMAQVLFRPAEPMMRVSSFYTTSISELDVDS</sequence>
<evidence type="ECO:0000313" key="2">
    <source>
        <dbReference type="Proteomes" id="UP000790709"/>
    </source>
</evidence>
<gene>
    <name evidence="1" type="ORF">BV22DRAFT_1051734</name>
</gene>